<proteinExistence type="predicted"/>
<dbReference type="STRING" id="1244531.CIG2463D_0189"/>
<protein>
    <submittedName>
        <fullName evidence="3">Co/Ni ABC transporter CbiKLMQO, membrane protein CbiL</fullName>
    </submittedName>
</protein>
<evidence type="ECO:0000256" key="1">
    <source>
        <dbReference type="SAM" id="Phobius"/>
    </source>
</evidence>
<accession>A0A076F8N8</accession>
<dbReference type="eggNOG" id="COG0310">
    <property type="taxonomic scope" value="Bacteria"/>
</dbReference>
<keyword evidence="2" id="KW-0732">Signal</keyword>
<keyword evidence="4" id="KW-1185">Reference proteome</keyword>
<dbReference type="Proteomes" id="UP000028486">
    <property type="component" value="Chromosome"/>
</dbReference>
<sequence>MLKIVLAFVICATLNAHSLKVFAAQDGDFVDIKTYFYGNSPCKECKVEFIKDGKIFETLKTDDKGELKAKLKENKFEILVDGGLAHEKKITFETNSPIAADESSESNQAYITKFAIAFGAIFGIFALLYLLKRRK</sequence>
<feature type="chain" id="PRO_5001711842" evidence="2">
    <location>
        <begin position="24"/>
        <end position="135"/>
    </location>
</feature>
<keyword evidence="1" id="KW-1133">Transmembrane helix</keyword>
<name>A0A076F8N8_9BACT</name>
<keyword evidence="1" id="KW-0472">Membrane</keyword>
<feature type="transmembrane region" description="Helical" evidence="1">
    <location>
        <begin position="110"/>
        <end position="131"/>
    </location>
</feature>
<dbReference type="EMBL" id="CP009043">
    <property type="protein sequence ID" value="AII14058.1"/>
    <property type="molecule type" value="Genomic_DNA"/>
</dbReference>
<dbReference type="OrthoDB" id="5355338at2"/>
<dbReference type="AlphaFoldDB" id="A0A076F8N8"/>
<dbReference type="RefSeq" id="WP_038452697.1">
    <property type="nucleotide sequence ID" value="NZ_CP009043.1"/>
</dbReference>
<evidence type="ECO:0000313" key="4">
    <source>
        <dbReference type="Proteomes" id="UP000028486"/>
    </source>
</evidence>
<dbReference type="KEGG" id="caj:CIG1485E_0186"/>
<feature type="signal peptide" evidence="2">
    <location>
        <begin position="1"/>
        <end position="23"/>
    </location>
</feature>
<organism evidence="3 4">
    <name type="scientific">Campylobacter iguaniorum</name>
    <dbReference type="NCBI Taxonomy" id="1244531"/>
    <lineage>
        <taxon>Bacteria</taxon>
        <taxon>Pseudomonadati</taxon>
        <taxon>Campylobacterota</taxon>
        <taxon>Epsilonproteobacteria</taxon>
        <taxon>Campylobacterales</taxon>
        <taxon>Campylobacteraceae</taxon>
        <taxon>Campylobacter</taxon>
    </lineage>
</organism>
<evidence type="ECO:0000313" key="3">
    <source>
        <dbReference type="EMBL" id="AII14058.1"/>
    </source>
</evidence>
<keyword evidence="1" id="KW-0812">Transmembrane</keyword>
<evidence type="ECO:0000256" key="2">
    <source>
        <dbReference type="SAM" id="SignalP"/>
    </source>
</evidence>
<reference evidence="4" key="1">
    <citation type="journal article" date="2014" name="Genome Announc.">
        <title>Complete Genome Sequence of Campylobacter iguaniorum Strain 1485ET, Isolated from a Bearded Dragon (Pogona vitticeps).</title>
        <authorList>
            <person name="Gilbert M.J."/>
            <person name="Miller W.G."/>
            <person name="Yee E."/>
            <person name="Kik M."/>
            <person name="Wagenaar J.A."/>
            <person name="Duim B."/>
        </authorList>
    </citation>
    <scope>NUCLEOTIDE SEQUENCE [LARGE SCALE GENOMIC DNA]</scope>
    <source>
        <strain evidence="4">1485E</strain>
    </source>
</reference>
<gene>
    <name evidence="3" type="primary">cbiL</name>
    <name evidence="3" type="ORF">CIG1485E_0186</name>
</gene>
<dbReference type="HOGENOM" id="CLU_1851430_0_0_7"/>